<evidence type="ECO:0000256" key="7">
    <source>
        <dbReference type="ARBA" id="ARBA00023136"/>
    </source>
</evidence>
<sequence length="179" mass="20222">MTAFKLMRASRKGFQMIRSFKIDSVRLFSIKVGPKLDNLEDVKNSFAYPTWDIKQYIASGEDIERQKPSEEVITKLLKLSGLPLQNLDEFREKLGEQLAFLNKLHGVEVEEDVDASHARLVERCTEPIGFGSLVQKLEVEQKKDVNLGEISGSWNCVGNADIEKDGFFVLRNESAKNSG</sequence>
<dbReference type="GO" id="GO:0032543">
    <property type="term" value="P:mitochondrial translation"/>
    <property type="evidence" value="ECO:0007669"/>
    <property type="project" value="UniProtKB-UniRule"/>
</dbReference>
<keyword evidence="3 8" id="KW-0999">Mitochondrion inner membrane</keyword>
<dbReference type="GO" id="GO:0005524">
    <property type="term" value="F:ATP binding"/>
    <property type="evidence" value="ECO:0007669"/>
    <property type="project" value="UniProtKB-KW"/>
</dbReference>
<evidence type="ECO:0000256" key="2">
    <source>
        <dbReference type="ARBA" id="ARBA00022741"/>
    </source>
</evidence>
<dbReference type="EMBL" id="LT598468">
    <property type="protein sequence ID" value="SCV03097.1"/>
    <property type="molecule type" value="Genomic_DNA"/>
</dbReference>
<dbReference type="AlphaFoldDB" id="A0A1G4KF29"/>
<dbReference type="InterPro" id="IPR027499">
    <property type="entry name" value="GatF"/>
</dbReference>
<dbReference type="Proteomes" id="UP000191024">
    <property type="component" value="Chromosome H"/>
</dbReference>
<gene>
    <name evidence="8" type="primary">GTF1</name>
    <name evidence="9" type="ORF">LAMI_0H05446G</name>
</gene>
<evidence type="ECO:0000256" key="4">
    <source>
        <dbReference type="ARBA" id="ARBA00022840"/>
    </source>
</evidence>
<keyword evidence="6 8" id="KW-0496">Mitochondrion</keyword>
<protein>
    <recommendedName>
        <fullName evidence="8">Glutamyl-tRNA(Gln) amidotransferase subunit F, mitochondrial</fullName>
        <shortName evidence="8">Glu-AdT subunit F</shortName>
        <ecNumber evidence="8">6.3.5.-</ecNumber>
    </recommendedName>
</protein>
<comment type="subcellular location">
    <subcellularLocation>
        <location evidence="8">Mitochondrion inner membrane</location>
        <topology evidence="8">Peripheral membrane protein</topology>
        <orientation evidence="8">Matrix side</orientation>
    </subcellularLocation>
</comment>
<reference evidence="10" key="1">
    <citation type="submission" date="2016-03" db="EMBL/GenBank/DDBJ databases">
        <authorList>
            <person name="Devillers H."/>
        </authorList>
    </citation>
    <scope>NUCLEOTIDE SEQUENCE [LARGE SCALE GENOMIC DNA]</scope>
</reference>
<evidence type="ECO:0000256" key="6">
    <source>
        <dbReference type="ARBA" id="ARBA00023128"/>
    </source>
</evidence>
<keyword evidence="5 8" id="KW-0648">Protein biosynthesis</keyword>
<evidence type="ECO:0000313" key="10">
    <source>
        <dbReference type="Proteomes" id="UP000191024"/>
    </source>
</evidence>
<keyword evidence="10" id="KW-1185">Reference proteome</keyword>
<keyword evidence="2 8" id="KW-0547">Nucleotide-binding</keyword>
<evidence type="ECO:0000256" key="5">
    <source>
        <dbReference type="ARBA" id="ARBA00022917"/>
    </source>
</evidence>
<dbReference type="GO" id="GO:0050567">
    <property type="term" value="F:glutaminyl-tRNA synthase (glutamine-hydrolyzing) activity"/>
    <property type="evidence" value="ECO:0007669"/>
    <property type="project" value="UniProtKB-UniRule"/>
</dbReference>
<comment type="catalytic activity">
    <reaction evidence="8">
        <text>L-glutamyl-tRNA(Gln) + L-glutamine + ATP + H2O = L-glutaminyl-tRNA(Gln) + L-glutamate + ADP + phosphate + H(+)</text>
        <dbReference type="Rhea" id="RHEA:17521"/>
        <dbReference type="Rhea" id="RHEA-COMP:9681"/>
        <dbReference type="Rhea" id="RHEA-COMP:9684"/>
        <dbReference type="ChEBI" id="CHEBI:15377"/>
        <dbReference type="ChEBI" id="CHEBI:15378"/>
        <dbReference type="ChEBI" id="CHEBI:29985"/>
        <dbReference type="ChEBI" id="CHEBI:30616"/>
        <dbReference type="ChEBI" id="CHEBI:43474"/>
        <dbReference type="ChEBI" id="CHEBI:58359"/>
        <dbReference type="ChEBI" id="CHEBI:78520"/>
        <dbReference type="ChEBI" id="CHEBI:78521"/>
        <dbReference type="ChEBI" id="CHEBI:456216"/>
    </reaction>
</comment>
<name>A0A1G4KF29_9SACH</name>
<keyword evidence="1 8" id="KW-0436">Ligase</keyword>
<dbReference type="HAMAP" id="MF_03151">
    <property type="entry name" value="GatF"/>
    <property type="match status" value="1"/>
</dbReference>
<accession>A0A1G4KF29</accession>
<dbReference type="GO" id="GO:0070681">
    <property type="term" value="P:glutaminyl-tRNAGln biosynthesis via transamidation"/>
    <property type="evidence" value="ECO:0007669"/>
    <property type="project" value="UniProtKB-UniRule"/>
</dbReference>
<evidence type="ECO:0000313" key="9">
    <source>
        <dbReference type="EMBL" id="SCV03097.1"/>
    </source>
</evidence>
<comment type="function">
    <text evidence="8">Allows the formation of correctly charged Gln-tRNA(Gln) through the transamidation of misacylated Glu-tRNA(Gln) in the mitochondria. The reaction takes place in the presence of glutamine and ATP through an activated gamma-phospho-Glu-tRNA(Gln). Required for proper protein synthesis within the mitochondrion.</text>
</comment>
<dbReference type="EC" id="6.3.5.-" evidence="8"/>
<proteinExistence type="inferred from homology"/>
<dbReference type="GO" id="GO:0030956">
    <property type="term" value="C:glutamyl-tRNA(Gln) amidotransferase complex"/>
    <property type="evidence" value="ECO:0007669"/>
    <property type="project" value="UniProtKB-UniRule"/>
</dbReference>
<dbReference type="STRING" id="1230905.A0A1G4KF29"/>
<comment type="subunit">
    <text evidence="8">Subunit of the heterotrimeric GatFAB amidotransferase (AdT) complex, composed of A, B and F subunits.</text>
</comment>
<evidence type="ECO:0000256" key="1">
    <source>
        <dbReference type="ARBA" id="ARBA00022598"/>
    </source>
</evidence>
<dbReference type="CDD" id="cd21422">
    <property type="entry name" value="GatF"/>
    <property type="match status" value="1"/>
</dbReference>
<dbReference type="OrthoDB" id="4053592at2759"/>
<comment type="similarity">
    <text evidence="8">Belongs to the GatF family.</text>
</comment>
<dbReference type="GO" id="GO:0005743">
    <property type="term" value="C:mitochondrial inner membrane"/>
    <property type="evidence" value="ECO:0007669"/>
    <property type="project" value="UniProtKB-SubCell"/>
</dbReference>
<keyword evidence="4 8" id="KW-0067">ATP-binding</keyword>
<keyword evidence="7 8" id="KW-0472">Membrane</keyword>
<dbReference type="Pfam" id="PF20977">
    <property type="entry name" value="GatF"/>
    <property type="match status" value="1"/>
</dbReference>
<evidence type="ECO:0000256" key="8">
    <source>
        <dbReference type="HAMAP-Rule" id="MF_03151"/>
    </source>
</evidence>
<evidence type="ECO:0000256" key="3">
    <source>
        <dbReference type="ARBA" id="ARBA00022792"/>
    </source>
</evidence>
<organism evidence="9 10">
    <name type="scientific">Lachancea mirantina</name>
    <dbReference type="NCBI Taxonomy" id="1230905"/>
    <lineage>
        <taxon>Eukaryota</taxon>
        <taxon>Fungi</taxon>
        <taxon>Dikarya</taxon>
        <taxon>Ascomycota</taxon>
        <taxon>Saccharomycotina</taxon>
        <taxon>Saccharomycetes</taxon>
        <taxon>Saccharomycetales</taxon>
        <taxon>Saccharomycetaceae</taxon>
        <taxon>Lachancea</taxon>
    </lineage>
</organism>